<organism evidence="2 3">
    <name type="scientific">Streptomyces bohaiensis</name>
    <dbReference type="NCBI Taxonomy" id="1431344"/>
    <lineage>
        <taxon>Bacteria</taxon>
        <taxon>Bacillati</taxon>
        <taxon>Actinomycetota</taxon>
        <taxon>Actinomycetes</taxon>
        <taxon>Kitasatosporales</taxon>
        <taxon>Streptomycetaceae</taxon>
        <taxon>Streptomyces</taxon>
    </lineage>
</organism>
<sequence length="698" mass="78050">MELHQIREGLVRGYRGLIDESDLQRNSEAERDRAFLSRAVAATAIRRVTGWDAKVCAEAVIDGSRDNGIDAVAVTDGAQVWLVQAKWKDSGTAGFHTDAARAFIDGLRLLEQRQFDQFNSKLQPFTAKLDSAFADTRLKITLVIAVVGNDPLHADTIAILDRAAEDHYGLGPMLDHRLMGAGELLQQLKHDLEPEPVGIKVRMPQWIKRDLPFPAYQGSVAASDVANWYEEHGARLFEDNIRQSLGLTRINSGIQTTLAEEPDNFWYFNNGITILCDEIEPTWPGRRRPDEPVELGIKNASVVNGAQTVSEIHKAMTLTPDTVETADVTVRVFSLGSERQRYAARVTETTNTQNDVSQRDFVALDDTQAAIREDFDLSLQKMYVFKRGEADPAPESGCSVVHAAIALACAHRTPELTVRAKRDTDLLWERGRSGAYPRLFGEAPSAFRIWRSVLIHRAVGDALDAQRKRVNGRAEEATRRGDLLISHLVFQLVDIEDIDDPAFDISRVLVSVPAFTESVLAWLIHHVDGTYGSTSFLTSTFTNETRCRELARLVLPDVRRGGDVPDMPENYQVPAQRARKRRRPNTVPTLVNAGILGDNTPLTYVPGNDLEKRALQAWLAADSRRAQAAWQNDRGKPLLWAYDRQAYSANKLVLKMWELACWEEAPVSVQGPARWTADGKRNLYELATEWLDGQNDDD</sequence>
<feature type="domain" description="Abortive phage infection protein C-terminal" evidence="1">
    <location>
        <begin position="237"/>
        <end position="390"/>
    </location>
</feature>
<dbReference type="InterPro" id="IPR018891">
    <property type="entry name" value="AIPR_C"/>
</dbReference>
<proteinExistence type="predicted"/>
<name>A0ABX1C992_9ACTN</name>
<protein>
    <submittedName>
        <fullName evidence="2">AIPR family protein</fullName>
    </submittedName>
</protein>
<evidence type="ECO:0000313" key="3">
    <source>
        <dbReference type="Proteomes" id="UP000727056"/>
    </source>
</evidence>
<dbReference type="Proteomes" id="UP000727056">
    <property type="component" value="Unassembled WGS sequence"/>
</dbReference>
<evidence type="ECO:0000313" key="2">
    <source>
        <dbReference type="EMBL" id="NJQ15683.1"/>
    </source>
</evidence>
<evidence type="ECO:0000259" key="1">
    <source>
        <dbReference type="Pfam" id="PF10592"/>
    </source>
</evidence>
<comment type="caution">
    <text evidence="2">The sequence shown here is derived from an EMBL/GenBank/DDBJ whole genome shotgun (WGS) entry which is preliminary data.</text>
</comment>
<keyword evidence="3" id="KW-1185">Reference proteome</keyword>
<gene>
    <name evidence="2" type="ORF">HCN52_12175</name>
</gene>
<dbReference type="EMBL" id="JAAVJC010000087">
    <property type="protein sequence ID" value="NJQ15683.1"/>
    <property type="molecule type" value="Genomic_DNA"/>
</dbReference>
<dbReference type="Pfam" id="PF10592">
    <property type="entry name" value="AIPR"/>
    <property type="match status" value="1"/>
</dbReference>
<accession>A0ABX1C992</accession>
<reference evidence="2 3" key="1">
    <citation type="submission" date="2020-03" db="EMBL/GenBank/DDBJ databases">
        <title>Draft genome of Streptomyces sp. ventii, isolated from the Axial Seamount in the Pacific Ocean, and resequencing of the two type strains Streptomyces lonarensis strain NCL 716 and Streptomyces bohaiensis strain 11A07.</title>
        <authorList>
            <person name="Loughran R.M."/>
            <person name="Pfannmuller K.M."/>
            <person name="Wasson B.J."/>
            <person name="Deadmond M.C."/>
            <person name="Paddock B.E."/>
            <person name="Koyack M.J."/>
            <person name="Gallegos D.A."/>
            <person name="Mitchell E.A."/>
            <person name="Ushijima B."/>
            <person name="Saw J.H."/>
            <person name="Mcphail K.L."/>
            <person name="Videau P."/>
        </authorList>
    </citation>
    <scope>NUCLEOTIDE SEQUENCE [LARGE SCALE GENOMIC DNA]</scope>
    <source>
        <strain evidence="2 3">11A07</strain>
    </source>
</reference>